<accession>A0ABQ8Z341</accession>
<evidence type="ECO:0000256" key="1">
    <source>
        <dbReference type="SAM" id="MobiDB-lite"/>
    </source>
</evidence>
<organism evidence="2 3">
    <name type="scientific">Anaeramoeba flamelloides</name>
    <dbReference type="NCBI Taxonomy" id="1746091"/>
    <lineage>
        <taxon>Eukaryota</taxon>
        <taxon>Metamonada</taxon>
        <taxon>Anaeramoebidae</taxon>
        <taxon>Anaeramoeba</taxon>
    </lineage>
</organism>
<protein>
    <submittedName>
        <fullName evidence="2">Uncharacterized protein</fullName>
    </submittedName>
</protein>
<sequence length="285" mass="30643">MTEGGRLPGRLGPRPATPPPQGPVALPCSPAAPVAGPDAARHPGTRPGPSARGFSSARRAVGSTTIRSCRVRRVGAQGRLSWASGLTGSLLRRSRRFDSRSPVRTCDLASNRRPLGKGCAAPTVPPFDGLARICRDPRACVGVAGGSALTPRSPRAWRPAGRRTQLGLPRCPRRQHPREKGLWRPRPPGECRHAELFPATFPEQARSAHGEGDLCDVDGGRGGVALTHAGPHTRTVYSPGSSVRSIANGPIPRSRRPGVYPRRRSRRPRPARVQQRSPRRLSRSR</sequence>
<reference evidence="2" key="1">
    <citation type="submission" date="2022-08" db="EMBL/GenBank/DDBJ databases">
        <title>Novel sulfate-reducing endosymbionts in the free-living metamonad Anaeramoeba.</title>
        <authorList>
            <person name="Jerlstrom-Hultqvist J."/>
            <person name="Cepicka I."/>
            <person name="Gallot-Lavallee L."/>
            <person name="Salas-Leiva D."/>
            <person name="Curtis B.A."/>
            <person name="Zahonova K."/>
            <person name="Pipaliya S."/>
            <person name="Dacks J."/>
            <person name="Roger A.J."/>
        </authorList>
    </citation>
    <scope>NUCLEOTIDE SEQUENCE</scope>
    <source>
        <strain evidence="2">Schooner1</strain>
    </source>
</reference>
<name>A0ABQ8Z341_9EUKA</name>
<evidence type="ECO:0000313" key="2">
    <source>
        <dbReference type="EMBL" id="KAJ6251296.1"/>
    </source>
</evidence>
<feature type="region of interest" description="Disordered" evidence="1">
    <location>
        <begin position="1"/>
        <end position="62"/>
    </location>
</feature>
<dbReference type="EMBL" id="JAOAOG010000062">
    <property type="protein sequence ID" value="KAJ6251296.1"/>
    <property type="molecule type" value="Genomic_DNA"/>
</dbReference>
<keyword evidence="3" id="KW-1185">Reference proteome</keyword>
<evidence type="ECO:0000313" key="3">
    <source>
        <dbReference type="Proteomes" id="UP001150062"/>
    </source>
</evidence>
<feature type="compositionally biased region" description="Basic residues" evidence="1">
    <location>
        <begin position="253"/>
        <end position="270"/>
    </location>
</feature>
<dbReference type="Proteomes" id="UP001150062">
    <property type="component" value="Unassembled WGS sequence"/>
</dbReference>
<feature type="region of interest" description="Disordered" evidence="1">
    <location>
        <begin position="165"/>
        <end position="187"/>
    </location>
</feature>
<feature type="compositionally biased region" description="Basic and acidic residues" evidence="1">
    <location>
        <begin position="178"/>
        <end position="187"/>
    </location>
</feature>
<feature type="region of interest" description="Disordered" evidence="1">
    <location>
        <begin position="227"/>
        <end position="285"/>
    </location>
</feature>
<comment type="caution">
    <text evidence="2">The sequence shown here is derived from an EMBL/GenBank/DDBJ whole genome shotgun (WGS) entry which is preliminary data.</text>
</comment>
<feature type="compositionally biased region" description="Polar residues" evidence="1">
    <location>
        <begin position="235"/>
        <end position="245"/>
    </location>
</feature>
<proteinExistence type="predicted"/>
<feature type="compositionally biased region" description="Low complexity" evidence="1">
    <location>
        <begin position="1"/>
        <end position="14"/>
    </location>
</feature>
<gene>
    <name evidence="2" type="ORF">M0813_15140</name>
</gene>